<sequence length="164" mass="18628">MGHTKNDRKDHLNEVKNLAWRLSQKLDRSEYFSTGKFRDAAIWIEAAAPTIDDDKVKNYYLNLADGLSKMTLDGTMARLADIIAYIDLASLASPIVARQKDIEKARLIKFCRQMVEAHRHHLFGPTSPRHDLIADLAKALDIVPQDYDRDGFGMQEVKSMTRGV</sequence>
<reference evidence="1 2" key="1">
    <citation type="submission" date="2018-07" db="EMBL/GenBank/DDBJ databases">
        <title>Crenobacter cavernae sp. nov., isolated from a karst cave.</title>
        <authorList>
            <person name="Zhu H."/>
        </authorList>
    </citation>
    <scope>NUCLEOTIDE SEQUENCE [LARGE SCALE GENOMIC DNA]</scope>
    <source>
        <strain evidence="1 2">K1W11S-77</strain>
    </source>
</reference>
<accession>A0A345Y5W6</accession>
<dbReference type="KEGG" id="ccah:DWG20_07675"/>
<organism evidence="1 2">
    <name type="scientific">Crenobacter cavernae</name>
    <dbReference type="NCBI Taxonomy" id="2290923"/>
    <lineage>
        <taxon>Bacteria</taxon>
        <taxon>Pseudomonadati</taxon>
        <taxon>Pseudomonadota</taxon>
        <taxon>Betaproteobacteria</taxon>
        <taxon>Neisseriales</taxon>
        <taxon>Neisseriaceae</taxon>
        <taxon>Crenobacter</taxon>
    </lineage>
</organism>
<evidence type="ECO:0000313" key="2">
    <source>
        <dbReference type="Proteomes" id="UP000254537"/>
    </source>
</evidence>
<dbReference type="AlphaFoldDB" id="A0A345Y5W6"/>
<gene>
    <name evidence="1" type="ORF">DWG20_07675</name>
</gene>
<dbReference type="EMBL" id="CP031337">
    <property type="protein sequence ID" value="AXK39318.1"/>
    <property type="molecule type" value="Genomic_DNA"/>
</dbReference>
<protein>
    <submittedName>
        <fullName evidence="1">Uncharacterized protein</fullName>
    </submittedName>
</protein>
<name>A0A345Y5W6_9NEIS</name>
<proteinExistence type="predicted"/>
<dbReference type="Proteomes" id="UP000254537">
    <property type="component" value="Chromosome"/>
</dbReference>
<evidence type="ECO:0000313" key="1">
    <source>
        <dbReference type="EMBL" id="AXK39318.1"/>
    </source>
</evidence>